<name>A0A3A9WF61_9ACTN</name>
<dbReference type="NCBIfam" id="TIGR00574">
    <property type="entry name" value="dnl1"/>
    <property type="match status" value="1"/>
</dbReference>
<dbReference type="SUPFAM" id="SSF56091">
    <property type="entry name" value="DNA ligase/mRNA capping enzyme, catalytic domain"/>
    <property type="match status" value="1"/>
</dbReference>
<evidence type="ECO:0000256" key="2">
    <source>
        <dbReference type="ARBA" id="ARBA00022618"/>
    </source>
</evidence>
<feature type="binding site" evidence="14">
    <location>
        <position position="378"/>
    </location>
    <ligand>
        <name>ATP</name>
        <dbReference type="ChEBI" id="CHEBI:30616"/>
    </ligand>
</feature>
<evidence type="ECO:0000313" key="20">
    <source>
        <dbReference type="Proteomes" id="UP000268652"/>
    </source>
</evidence>
<comment type="similarity">
    <text evidence="14 16">Belongs to the ATP-dependent DNA ligase family.</text>
</comment>
<evidence type="ECO:0000256" key="10">
    <source>
        <dbReference type="ARBA" id="ARBA00023204"/>
    </source>
</evidence>
<organism evidence="18 21">
    <name type="scientific">Streptomyces radicis</name>
    <dbReference type="NCBI Taxonomy" id="1750517"/>
    <lineage>
        <taxon>Bacteria</taxon>
        <taxon>Bacillati</taxon>
        <taxon>Actinomycetota</taxon>
        <taxon>Actinomycetes</taxon>
        <taxon>Kitasatosporales</taxon>
        <taxon>Streptomycetaceae</taxon>
        <taxon>Streptomyces</taxon>
    </lineage>
</organism>
<evidence type="ECO:0000256" key="16">
    <source>
        <dbReference type="RuleBase" id="RU004196"/>
    </source>
</evidence>
<dbReference type="InterPro" id="IPR016059">
    <property type="entry name" value="DNA_ligase_ATP-dep_CS"/>
</dbReference>
<feature type="binding site" evidence="14">
    <location>
        <position position="266"/>
    </location>
    <ligand>
        <name>ATP</name>
        <dbReference type="ChEBI" id="CHEBI:30616"/>
    </ligand>
</feature>
<sequence length="514" mass="55478">MLLAEIARTSREVAATAARTEKVAALARLFRDAEPEEAPVVITYLAGRLPQRRLGVGWRALAERPPPLTAPRLTVRDADAALTRVAAVSGVGADAERRRLMGALLAEATEEEQDFLVRLIGGELRQGALDAPPQAGGPPAVEGLAAAVGAAPDDVRRAVMLGGSLGAVARALLARGEAALGEFALRVGRPVLPMLARGAKNLDDALDRLGPCVIEEKLDGIRVQVHRDGDDVRIWTRTLDEITERLPEVRAAARELSVGRAVLDGEVIALDESGRPRAFQETAGRVGSLRGTLPLSPVFFDLLTVEGRDLLDLPIEERHAELARVAPEERQVRRLMAREPDSAETRRAAREFGEETLARGQEGLLLKALGTPYSAGRRGASWLKVKPVHTLDLVVLAAEWGHGRRTGSLSNLHLGARTADGSFAMLGKTFKGMTDAVLAWQTERLRELAVDDSGGVVTVRPELVVEVAFDGVQRSTRYPAGVTLRFARLVRYRPDKTPDQADSLDAVRALRTNE</sequence>
<dbReference type="GO" id="GO:0003677">
    <property type="term" value="F:DNA binding"/>
    <property type="evidence" value="ECO:0007669"/>
    <property type="project" value="InterPro"/>
</dbReference>
<dbReference type="InterPro" id="IPR000977">
    <property type="entry name" value="DNA_ligase_ATP-dep"/>
</dbReference>
<evidence type="ECO:0000256" key="4">
    <source>
        <dbReference type="ARBA" id="ARBA00022723"/>
    </source>
</evidence>
<evidence type="ECO:0000256" key="11">
    <source>
        <dbReference type="ARBA" id="ARBA00023306"/>
    </source>
</evidence>
<dbReference type="HAMAP" id="MF_00407">
    <property type="entry name" value="DNA_ligase"/>
    <property type="match status" value="1"/>
</dbReference>
<dbReference type="GO" id="GO:0006310">
    <property type="term" value="P:DNA recombination"/>
    <property type="evidence" value="ECO:0007669"/>
    <property type="project" value="UniProtKB-UniRule"/>
</dbReference>
<dbReference type="InterPro" id="IPR012308">
    <property type="entry name" value="DNA_ligase_ATP-dep_N"/>
</dbReference>
<keyword evidence="6 14" id="KW-0227">DNA damage</keyword>
<dbReference type="EMBL" id="RBDX01000003">
    <property type="protein sequence ID" value="RKN11419.1"/>
    <property type="molecule type" value="Genomic_DNA"/>
</dbReference>
<dbReference type="GO" id="GO:0006281">
    <property type="term" value="P:DNA repair"/>
    <property type="evidence" value="ECO:0007669"/>
    <property type="project" value="UniProtKB-UniRule"/>
</dbReference>
<dbReference type="NCBIfam" id="NF002868">
    <property type="entry name" value="PRK03180.1"/>
    <property type="match status" value="1"/>
</dbReference>
<dbReference type="GO" id="GO:0051301">
    <property type="term" value="P:cell division"/>
    <property type="evidence" value="ECO:0007669"/>
    <property type="project" value="UniProtKB-KW"/>
</dbReference>
<keyword evidence="8 14" id="KW-0460">Magnesium</keyword>
<feature type="binding site" evidence="14">
    <location>
        <position position="237"/>
    </location>
    <ligand>
        <name>ATP</name>
        <dbReference type="ChEBI" id="CHEBI:30616"/>
    </ligand>
</feature>
<dbReference type="InterPro" id="IPR012340">
    <property type="entry name" value="NA-bd_OB-fold"/>
</dbReference>
<evidence type="ECO:0000256" key="1">
    <source>
        <dbReference type="ARBA" id="ARBA00022598"/>
    </source>
</evidence>
<evidence type="ECO:0000256" key="5">
    <source>
        <dbReference type="ARBA" id="ARBA00022741"/>
    </source>
</evidence>
<dbReference type="CDD" id="cd07901">
    <property type="entry name" value="Adenylation_DNA_ligase_Arch_LigB"/>
    <property type="match status" value="1"/>
</dbReference>
<dbReference type="InterPro" id="IPR036599">
    <property type="entry name" value="DNA_ligase_N_sf"/>
</dbReference>
<keyword evidence="11 14" id="KW-0131">Cell cycle</keyword>
<dbReference type="Pfam" id="PF01068">
    <property type="entry name" value="DNA_ligase_A_M"/>
    <property type="match status" value="1"/>
</dbReference>
<evidence type="ECO:0000313" key="19">
    <source>
        <dbReference type="EMBL" id="RKN26561.1"/>
    </source>
</evidence>
<dbReference type="GO" id="GO:0005524">
    <property type="term" value="F:ATP binding"/>
    <property type="evidence" value="ECO:0007669"/>
    <property type="project" value="UniProtKB-UniRule"/>
</dbReference>
<dbReference type="Pfam" id="PF04675">
    <property type="entry name" value="DNA_ligase_A_N"/>
    <property type="match status" value="1"/>
</dbReference>
<keyword evidence="4 14" id="KW-0479">Metal-binding</keyword>
<dbReference type="Proteomes" id="UP000268652">
    <property type="component" value="Unassembled WGS sequence"/>
</dbReference>
<evidence type="ECO:0000313" key="21">
    <source>
        <dbReference type="Proteomes" id="UP000275024"/>
    </source>
</evidence>
<dbReference type="InterPro" id="IPR012309">
    <property type="entry name" value="DNA_ligase_ATP-dep_C"/>
</dbReference>
<dbReference type="PANTHER" id="PTHR45674:SF13">
    <property type="entry name" value="DNA LIGASE-RELATED"/>
    <property type="match status" value="1"/>
</dbReference>
<keyword evidence="10 14" id="KW-0234">DNA repair</keyword>
<evidence type="ECO:0000256" key="9">
    <source>
        <dbReference type="ARBA" id="ARBA00023172"/>
    </source>
</evidence>
<evidence type="ECO:0000256" key="13">
    <source>
        <dbReference type="ARBA" id="ARBA00054532"/>
    </source>
</evidence>
<comment type="function">
    <text evidence="13 14">DNA ligase that seals nicks in double-stranded DNA during DNA replication, DNA recombination and DNA repair.</text>
</comment>
<accession>A0A3A9WF61</accession>
<keyword evidence="1 14" id="KW-0436">Ligase</keyword>
<comment type="cofactor">
    <cofactor evidence="14">
        <name>Mg(2+)</name>
        <dbReference type="ChEBI" id="CHEBI:18420"/>
    </cofactor>
</comment>
<dbReference type="PROSITE" id="PS00697">
    <property type="entry name" value="DNA_LIGASE_A1"/>
    <property type="match status" value="1"/>
</dbReference>
<comment type="caution">
    <text evidence="18">The sequence shown here is derived from an EMBL/GenBank/DDBJ whole genome shotgun (WGS) entry which is preliminary data.</text>
</comment>
<feature type="binding site" evidence="14">
    <location>
        <position position="384"/>
    </location>
    <ligand>
        <name>ATP</name>
        <dbReference type="ChEBI" id="CHEBI:30616"/>
    </ligand>
</feature>
<feature type="domain" description="ATP-dependent DNA ligase family profile" evidence="17">
    <location>
        <begin position="300"/>
        <end position="418"/>
    </location>
</feature>
<dbReference type="Gene3D" id="1.10.3260.10">
    <property type="entry name" value="DNA ligase, ATP-dependent, N-terminal domain"/>
    <property type="match status" value="1"/>
</dbReference>
<dbReference type="Gene3D" id="3.30.470.30">
    <property type="entry name" value="DNA ligase/mRNA capping enzyme"/>
    <property type="match status" value="1"/>
</dbReference>
<evidence type="ECO:0000256" key="7">
    <source>
        <dbReference type="ARBA" id="ARBA00022840"/>
    </source>
</evidence>
<dbReference type="GO" id="GO:0006260">
    <property type="term" value="P:DNA replication"/>
    <property type="evidence" value="ECO:0007669"/>
    <property type="project" value="UniProtKB-UniRule"/>
</dbReference>
<dbReference type="Gene3D" id="2.40.50.140">
    <property type="entry name" value="Nucleic acid-binding proteins"/>
    <property type="match status" value="1"/>
</dbReference>
<protein>
    <recommendedName>
        <fullName evidence="14">Probable DNA ligase</fullName>
        <ecNumber evidence="14">6.5.1.1</ecNumber>
    </recommendedName>
    <alternativeName>
        <fullName evidence="14">Polydeoxyribonucleotide synthase [ATP]</fullName>
    </alternativeName>
</protein>
<evidence type="ECO:0000256" key="6">
    <source>
        <dbReference type="ARBA" id="ARBA00022763"/>
    </source>
</evidence>
<feature type="active site" description="N6-AMP-lysine intermediate" evidence="14">
    <location>
        <position position="217"/>
    </location>
</feature>
<dbReference type="GO" id="GO:0046872">
    <property type="term" value="F:metal ion binding"/>
    <property type="evidence" value="ECO:0007669"/>
    <property type="project" value="UniProtKB-KW"/>
</dbReference>
<dbReference type="OrthoDB" id="3733803at2"/>
<evidence type="ECO:0000259" key="17">
    <source>
        <dbReference type="PROSITE" id="PS50160"/>
    </source>
</evidence>
<dbReference type="SUPFAM" id="SSF117018">
    <property type="entry name" value="ATP-dependent DNA ligase DNA-binding domain"/>
    <property type="match status" value="1"/>
</dbReference>
<keyword evidence="5 14" id="KW-0547">Nucleotide-binding</keyword>
<dbReference type="EC" id="6.5.1.1" evidence="14"/>
<keyword evidence="9 14" id="KW-0233">DNA recombination</keyword>
<dbReference type="AlphaFoldDB" id="A0A3A9WF61"/>
<dbReference type="Proteomes" id="UP000275024">
    <property type="component" value="Unassembled WGS sequence"/>
</dbReference>
<gene>
    <name evidence="14" type="primary">lig</name>
    <name evidence="19" type="ORF">D7318_04065</name>
    <name evidence="18" type="ORF">D7319_05595</name>
</gene>
<evidence type="ECO:0000256" key="12">
    <source>
        <dbReference type="ARBA" id="ARBA00034003"/>
    </source>
</evidence>
<dbReference type="Pfam" id="PF04679">
    <property type="entry name" value="DNA_ligase_A_C"/>
    <property type="match status" value="1"/>
</dbReference>
<feature type="binding site" evidence="14">
    <location>
        <position position="215"/>
    </location>
    <ligand>
        <name>ATP</name>
        <dbReference type="ChEBI" id="CHEBI:30616"/>
    </ligand>
</feature>
<evidence type="ECO:0000256" key="14">
    <source>
        <dbReference type="HAMAP-Rule" id="MF_00407"/>
    </source>
</evidence>
<comment type="catalytic activity">
    <reaction evidence="12 14 15">
        <text>ATP + (deoxyribonucleotide)n-3'-hydroxyl + 5'-phospho-(deoxyribonucleotide)m = (deoxyribonucleotide)n+m + AMP + diphosphate.</text>
        <dbReference type="EC" id="6.5.1.1"/>
    </reaction>
</comment>
<dbReference type="InterPro" id="IPR050191">
    <property type="entry name" value="ATP-dep_DNA_ligase"/>
</dbReference>
<evidence type="ECO:0000256" key="15">
    <source>
        <dbReference type="RuleBase" id="RU000617"/>
    </source>
</evidence>
<dbReference type="PANTHER" id="PTHR45674">
    <property type="entry name" value="DNA LIGASE 1/3 FAMILY MEMBER"/>
    <property type="match status" value="1"/>
</dbReference>
<dbReference type="InterPro" id="IPR022865">
    <property type="entry name" value="DNA_ligae_ATP-dep_bac/arc"/>
</dbReference>
<dbReference type="GO" id="GO:0003910">
    <property type="term" value="F:DNA ligase (ATP) activity"/>
    <property type="evidence" value="ECO:0007669"/>
    <property type="project" value="UniProtKB-UniRule"/>
</dbReference>
<evidence type="ECO:0000256" key="3">
    <source>
        <dbReference type="ARBA" id="ARBA00022705"/>
    </source>
</evidence>
<dbReference type="SUPFAM" id="SSF50249">
    <property type="entry name" value="Nucleic acid-binding proteins"/>
    <property type="match status" value="1"/>
</dbReference>
<dbReference type="InterPro" id="IPR012310">
    <property type="entry name" value="DNA_ligase_ATP-dep_cent"/>
</dbReference>
<proteinExistence type="inferred from homology"/>
<feature type="binding site" evidence="14">
    <location>
        <position position="222"/>
    </location>
    <ligand>
        <name>ATP</name>
        <dbReference type="ChEBI" id="CHEBI:30616"/>
    </ligand>
</feature>
<evidence type="ECO:0000313" key="18">
    <source>
        <dbReference type="EMBL" id="RKN11419.1"/>
    </source>
</evidence>
<keyword evidence="7 14" id="KW-0067">ATP-binding</keyword>
<dbReference type="GO" id="GO:0071897">
    <property type="term" value="P:DNA biosynthetic process"/>
    <property type="evidence" value="ECO:0007669"/>
    <property type="project" value="InterPro"/>
</dbReference>
<keyword evidence="3 14" id="KW-0235">DNA replication</keyword>
<keyword evidence="20" id="KW-1185">Reference proteome</keyword>
<dbReference type="PROSITE" id="PS50160">
    <property type="entry name" value="DNA_LIGASE_A3"/>
    <property type="match status" value="1"/>
</dbReference>
<dbReference type="EMBL" id="RBDY01000002">
    <property type="protein sequence ID" value="RKN26561.1"/>
    <property type="molecule type" value="Genomic_DNA"/>
</dbReference>
<feature type="binding site" evidence="14">
    <location>
        <position position="300"/>
    </location>
    <ligand>
        <name>ATP</name>
        <dbReference type="ChEBI" id="CHEBI:30616"/>
    </ligand>
</feature>
<reference evidence="20 21" key="1">
    <citation type="submission" date="2018-09" db="EMBL/GenBank/DDBJ databases">
        <title>Streptomyces sp. nov. DS1-2, an endophytic actinomycete isolated from roots of Dendrobium scabrilingue.</title>
        <authorList>
            <person name="Kuncharoen N."/>
            <person name="Kudo T."/>
            <person name="Ohkuma M."/>
            <person name="Yuki M."/>
            <person name="Tanasupawat S."/>
        </authorList>
    </citation>
    <scope>NUCLEOTIDE SEQUENCE [LARGE SCALE GENOMIC DNA]</scope>
    <source>
        <strain evidence="18 21">AZ1-7</strain>
        <strain evidence="19 20">DS1-2</strain>
    </source>
</reference>
<evidence type="ECO:0000256" key="8">
    <source>
        <dbReference type="ARBA" id="ARBA00022842"/>
    </source>
</evidence>
<dbReference type="FunFam" id="2.40.50.140:FF:000163">
    <property type="entry name" value="Probable DNA ligase"/>
    <property type="match status" value="1"/>
</dbReference>
<keyword evidence="2 14" id="KW-0132">Cell division</keyword>
<dbReference type="RefSeq" id="WP_120695440.1">
    <property type="nucleotide sequence ID" value="NZ_RBDX01000003.1"/>
</dbReference>